<dbReference type="Gene3D" id="3.40.50.620">
    <property type="entry name" value="HUPs"/>
    <property type="match status" value="1"/>
</dbReference>
<accession>A0ABT1DDP5</accession>
<evidence type="ECO:0000256" key="3">
    <source>
        <dbReference type="ARBA" id="ARBA00022741"/>
    </source>
</evidence>
<dbReference type="RefSeq" id="WP_305880031.1">
    <property type="nucleotide sequence ID" value="NZ_JAFIRR010000299.1"/>
</dbReference>
<evidence type="ECO:0000313" key="6">
    <source>
        <dbReference type="EMBL" id="MCO6420058.1"/>
    </source>
</evidence>
<feature type="domain" description="tRNA(Ile)-lysidine/2-thiocytidine synthase N-terminal" evidence="5">
    <location>
        <begin position="1"/>
        <end position="79"/>
    </location>
</feature>
<evidence type="ECO:0000256" key="4">
    <source>
        <dbReference type="ARBA" id="ARBA00022840"/>
    </source>
</evidence>
<dbReference type="Pfam" id="PF01171">
    <property type="entry name" value="ATP_bind_3"/>
    <property type="match status" value="1"/>
</dbReference>
<reference evidence="6 7" key="1">
    <citation type="submission" date="2021-12" db="EMBL/GenBank/DDBJ databases">
        <title>Siccirubricoccus leaddurans sp. nov., a high concentration Zn2+ tolerance bacterium.</title>
        <authorList>
            <person name="Cao Y."/>
        </authorList>
    </citation>
    <scope>NUCLEOTIDE SEQUENCE [LARGE SCALE GENOMIC DNA]</scope>
    <source>
        <strain evidence="6 7">KC 17139</strain>
    </source>
</reference>
<feature type="non-terminal residue" evidence="6">
    <location>
        <position position="82"/>
    </location>
</feature>
<dbReference type="SUPFAM" id="SSF52402">
    <property type="entry name" value="Adenine nucleotide alpha hydrolases-like"/>
    <property type="match status" value="1"/>
</dbReference>
<sequence length="82" mass="8545">QARAREARLAALLAACHEAGRPWLLLGHHRADQAETLLFRALRGSGPAGLAGMAPARPAVEALLLRPLLGTPPARLEAVVAA</sequence>
<dbReference type="PANTHER" id="PTHR43033:SF1">
    <property type="entry name" value="TRNA(ILE)-LYSIDINE SYNTHASE-RELATED"/>
    <property type="match status" value="1"/>
</dbReference>
<keyword evidence="4" id="KW-0067">ATP-binding</keyword>
<evidence type="ECO:0000256" key="2">
    <source>
        <dbReference type="ARBA" id="ARBA00022694"/>
    </source>
</evidence>
<evidence type="ECO:0000256" key="1">
    <source>
        <dbReference type="ARBA" id="ARBA00022598"/>
    </source>
</evidence>
<evidence type="ECO:0000259" key="5">
    <source>
        <dbReference type="Pfam" id="PF01171"/>
    </source>
</evidence>
<name>A0ABT1DDP5_9PROT</name>
<gene>
    <name evidence="6" type="ORF">JYK14_28460</name>
</gene>
<evidence type="ECO:0000313" key="7">
    <source>
        <dbReference type="Proteomes" id="UP001523392"/>
    </source>
</evidence>
<dbReference type="InterPro" id="IPR012094">
    <property type="entry name" value="tRNA_Ile_lys_synt"/>
</dbReference>
<keyword evidence="1" id="KW-0436">Ligase</keyword>
<dbReference type="PANTHER" id="PTHR43033">
    <property type="entry name" value="TRNA(ILE)-LYSIDINE SYNTHASE-RELATED"/>
    <property type="match status" value="1"/>
</dbReference>
<dbReference type="InterPro" id="IPR011063">
    <property type="entry name" value="TilS/TtcA_N"/>
</dbReference>
<proteinExistence type="predicted"/>
<keyword evidence="3" id="KW-0547">Nucleotide-binding</keyword>
<protein>
    <submittedName>
        <fullName evidence="6">tRNA lysidine(34) synthetase TilS</fullName>
    </submittedName>
</protein>
<dbReference type="EMBL" id="JAFIRR010000299">
    <property type="protein sequence ID" value="MCO6420058.1"/>
    <property type="molecule type" value="Genomic_DNA"/>
</dbReference>
<feature type="non-terminal residue" evidence="6">
    <location>
        <position position="1"/>
    </location>
</feature>
<dbReference type="Proteomes" id="UP001523392">
    <property type="component" value="Unassembled WGS sequence"/>
</dbReference>
<organism evidence="6 7">
    <name type="scientific">Siccirubricoccus soli</name>
    <dbReference type="NCBI Taxonomy" id="2899147"/>
    <lineage>
        <taxon>Bacteria</taxon>
        <taxon>Pseudomonadati</taxon>
        <taxon>Pseudomonadota</taxon>
        <taxon>Alphaproteobacteria</taxon>
        <taxon>Acetobacterales</taxon>
        <taxon>Roseomonadaceae</taxon>
        <taxon>Siccirubricoccus</taxon>
    </lineage>
</organism>
<comment type="caution">
    <text evidence="6">The sequence shown here is derived from an EMBL/GenBank/DDBJ whole genome shotgun (WGS) entry which is preliminary data.</text>
</comment>
<keyword evidence="2" id="KW-0819">tRNA processing</keyword>
<dbReference type="InterPro" id="IPR014729">
    <property type="entry name" value="Rossmann-like_a/b/a_fold"/>
</dbReference>
<keyword evidence="7" id="KW-1185">Reference proteome</keyword>